<feature type="domain" description="EAL" evidence="1">
    <location>
        <begin position="4"/>
        <end position="256"/>
    </location>
</feature>
<evidence type="ECO:0000259" key="1">
    <source>
        <dbReference type="PROSITE" id="PS50883"/>
    </source>
</evidence>
<name>A0A2I0CPR7_9PSED</name>
<protein>
    <recommendedName>
        <fullName evidence="1">EAL domain-containing protein</fullName>
    </recommendedName>
</protein>
<dbReference type="PANTHER" id="PTHR33121:SF79">
    <property type="entry name" value="CYCLIC DI-GMP PHOSPHODIESTERASE PDED-RELATED"/>
    <property type="match status" value="1"/>
</dbReference>
<evidence type="ECO:0000313" key="3">
    <source>
        <dbReference type="Proteomes" id="UP000242861"/>
    </source>
</evidence>
<dbReference type="SUPFAM" id="SSF141868">
    <property type="entry name" value="EAL domain-like"/>
    <property type="match status" value="1"/>
</dbReference>
<dbReference type="InterPro" id="IPR050706">
    <property type="entry name" value="Cyclic-di-GMP_PDE-like"/>
</dbReference>
<dbReference type="InterPro" id="IPR001633">
    <property type="entry name" value="EAL_dom"/>
</dbReference>
<dbReference type="Pfam" id="PF00563">
    <property type="entry name" value="EAL"/>
    <property type="match status" value="1"/>
</dbReference>
<dbReference type="SMART" id="SM00052">
    <property type="entry name" value="EAL"/>
    <property type="match status" value="1"/>
</dbReference>
<dbReference type="Gene3D" id="3.20.20.450">
    <property type="entry name" value="EAL domain"/>
    <property type="match status" value="1"/>
</dbReference>
<sequence length="256" mass="28340">MRRELSLEKALQQALRRGELEVDYQPLVDLATRRCVGAEALVRWRRADGQRVRPDLFIPQAEASGQICAITQRVIELVMQQMAELLRAHPTLYISVNLAAADIAQGRFVEVARQQLASQGVAARQLVWEVTERGLVDVEQACQLLEQLRQAGHRIAIDDFGTGYSSLSYLQRLPVDVLKIDKSFVDSLGMQAASSSVAPHIIDMARDLGLKVIAEGIESATQADTLQQLGAQVGQGFLFSRPLDASAFHEFVRRHG</sequence>
<accession>A0A2I0CPR7</accession>
<dbReference type="EMBL" id="PIYS01000018">
    <property type="protein sequence ID" value="PKF71151.1"/>
    <property type="molecule type" value="Genomic_DNA"/>
</dbReference>
<proteinExistence type="predicted"/>
<dbReference type="GO" id="GO:0071111">
    <property type="term" value="F:cyclic-guanylate-specific phosphodiesterase activity"/>
    <property type="evidence" value="ECO:0007669"/>
    <property type="project" value="InterPro"/>
</dbReference>
<organism evidence="2 3">
    <name type="scientific">Pseudomonas fluvialis</name>
    <dbReference type="NCBI Taxonomy" id="1793966"/>
    <lineage>
        <taxon>Bacteria</taxon>
        <taxon>Pseudomonadati</taxon>
        <taxon>Pseudomonadota</taxon>
        <taxon>Gammaproteobacteria</taxon>
        <taxon>Pseudomonadales</taxon>
        <taxon>Pseudomonadaceae</taxon>
        <taxon>Pseudomonas</taxon>
    </lineage>
</organism>
<reference evidence="3" key="1">
    <citation type="submission" date="2017-12" db="EMBL/GenBank/DDBJ databases">
        <authorList>
            <person name="Yu X.-Y."/>
        </authorList>
    </citation>
    <scope>NUCLEOTIDE SEQUENCE [LARGE SCALE GENOMIC DNA]</scope>
    <source>
        <strain evidence="3">ZYSR67-Z</strain>
    </source>
</reference>
<dbReference type="InterPro" id="IPR035919">
    <property type="entry name" value="EAL_sf"/>
</dbReference>
<evidence type="ECO:0000313" key="2">
    <source>
        <dbReference type="EMBL" id="PKF71151.1"/>
    </source>
</evidence>
<dbReference type="Proteomes" id="UP000242861">
    <property type="component" value="Unassembled WGS sequence"/>
</dbReference>
<dbReference type="PROSITE" id="PS50883">
    <property type="entry name" value="EAL"/>
    <property type="match status" value="1"/>
</dbReference>
<dbReference type="AlphaFoldDB" id="A0A2I0CPR7"/>
<comment type="caution">
    <text evidence="2">The sequence shown here is derived from an EMBL/GenBank/DDBJ whole genome shotgun (WGS) entry which is preliminary data.</text>
</comment>
<gene>
    <name evidence="2" type="ORF">CW360_11465</name>
</gene>
<dbReference type="CDD" id="cd01948">
    <property type="entry name" value="EAL"/>
    <property type="match status" value="1"/>
</dbReference>
<dbReference type="PANTHER" id="PTHR33121">
    <property type="entry name" value="CYCLIC DI-GMP PHOSPHODIESTERASE PDEF"/>
    <property type="match status" value="1"/>
</dbReference>